<dbReference type="Pfam" id="PF00502">
    <property type="entry name" value="Phycobilisome"/>
    <property type="match status" value="1"/>
</dbReference>
<reference evidence="14 15" key="1">
    <citation type="journal article" date="2019" name="mSystems">
        <title>Life at home and on the roam: Genomic adaptions reflect the dual lifestyle of an intracellular, facultative symbiont.</title>
        <authorList>
            <person name="Burgsdorf I."/>
        </authorList>
    </citation>
    <scope>NUCLEOTIDE SEQUENCE [LARGE SCALE GENOMIC DNA]</scope>
    <source>
        <strain evidence="14">277cV</strain>
    </source>
</reference>
<evidence type="ECO:0000313" key="14">
    <source>
        <dbReference type="EMBL" id="TGG90975.1"/>
    </source>
</evidence>
<evidence type="ECO:0000256" key="6">
    <source>
        <dbReference type="ARBA" id="ARBA00022738"/>
    </source>
</evidence>
<name>A0A524RLN8_9CHRO</name>
<keyword evidence="10 13" id="KW-0472">Membrane</keyword>
<keyword evidence="11 13" id="KW-0089">Bile pigment</keyword>
<dbReference type="InterPro" id="IPR038719">
    <property type="entry name" value="Phycobilisome_asu/bsu_sf"/>
</dbReference>
<proteinExistence type="inferred from homology"/>
<keyword evidence="4 13" id="KW-0602">Photosynthesis</keyword>
<evidence type="ECO:0000256" key="11">
    <source>
        <dbReference type="ARBA" id="ARBA00023307"/>
    </source>
</evidence>
<evidence type="ECO:0000256" key="12">
    <source>
        <dbReference type="PIRSR" id="PIRSR000081-1"/>
    </source>
</evidence>
<comment type="subcellular location">
    <subcellularLocation>
        <location evidence="1 13">Cellular thylakoid membrane</location>
        <topology evidence="1 13">Peripheral membrane protein</topology>
        <orientation evidence="1 13">Cytoplasmic side</orientation>
    </subcellularLocation>
</comment>
<keyword evidence="5" id="KW-0042">Antenna complex</keyword>
<evidence type="ECO:0000256" key="5">
    <source>
        <dbReference type="ARBA" id="ARBA00022549"/>
    </source>
</evidence>
<gene>
    <name evidence="14" type="ORF">ERJ67_09835</name>
</gene>
<protein>
    <submittedName>
        <fullName evidence="14">Bleomycin hydrolase</fullName>
    </submittedName>
</protein>
<evidence type="ECO:0000256" key="2">
    <source>
        <dbReference type="ARBA" id="ARBA00008182"/>
    </source>
</evidence>
<evidence type="ECO:0000256" key="3">
    <source>
        <dbReference type="ARBA" id="ARBA00022448"/>
    </source>
</evidence>
<sequence>MKSTITTVIAAADNAARFPSASDLESVRGSMERAAARMEAADKLAANYDAVAQEAVDAVYATNPNGNLGRQPRACAVEGKDKCKRDFVHYLRLINYALVTGGTGPLDEMAINGAKEVYGALSIDTATYVYGLNKLRNRGCAPRDMSSQALSEYNAALDYVANSLG</sequence>
<evidence type="ECO:0000256" key="13">
    <source>
        <dbReference type="RuleBase" id="RU004438"/>
    </source>
</evidence>
<comment type="caution">
    <text evidence="14">The sequence shown here is derived from an EMBL/GenBank/DDBJ whole genome shotgun (WGS) entry which is preliminary data.</text>
</comment>
<dbReference type="Gene3D" id="1.10.490.20">
    <property type="entry name" value="Phycocyanins"/>
    <property type="match status" value="1"/>
</dbReference>
<dbReference type="SUPFAM" id="SSF46458">
    <property type="entry name" value="Globin-like"/>
    <property type="match status" value="1"/>
</dbReference>
<comment type="similarity">
    <text evidence="2 13">Belongs to the phycobiliprotein family.</text>
</comment>
<keyword evidence="8 13" id="KW-0157">Chromophore</keyword>
<dbReference type="GO" id="GO:0031676">
    <property type="term" value="C:plasma membrane-derived thylakoid membrane"/>
    <property type="evidence" value="ECO:0007669"/>
    <property type="project" value="UniProtKB-SubCell"/>
</dbReference>
<evidence type="ECO:0000256" key="4">
    <source>
        <dbReference type="ARBA" id="ARBA00022531"/>
    </source>
</evidence>
<dbReference type="PANTHER" id="PTHR34011">
    <property type="entry name" value="PHYCOBILISOME 32.1 KDA LINKER POLYPEPTIDE, PHYCOCYANIN-ASSOCIATED, ROD 2-RELATED"/>
    <property type="match status" value="1"/>
</dbReference>
<evidence type="ECO:0000256" key="7">
    <source>
        <dbReference type="ARBA" id="ARBA00022982"/>
    </source>
</evidence>
<accession>A0A524RLN8</accession>
<dbReference type="Proteomes" id="UP000317990">
    <property type="component" value="Unassembled WGS sequence"/>
</dbReference>
<dbReference type="InterPro" id="IPR009050">
    <property type="entry name" value="Globin-like_sf"/>
</dbReference>
<dbReference type="GO" id="GO:0016787">
    <property type="term" value="F:hydrolase activity"/>
    <property type="evidence" value="ECO:0007669"/>
    <property type="project" value="UniProtKB-KW"/>
</dbReference>
<evidence type="ECO:0000256" key="8">
    <source>
        <dbReference type="ARBA" id="ARBA00022991"/>
    </source>
</evidence>
<keyword evidence="7 13" id="KW-0249">Electron transport</keyword>
<dbReference type="PANTHER" id="PTHR34011:SF4">
    <property type="entry name" value="C-PHYCOCYANIN ALPHA SUBUNIT"/>
    <property type="match status" value="1"/>
</dbReference>
<dbReference type="EMBL" id="SRMO01000084">
    <property type="protein sequence ID" value="TGG90975.1"/>
    <property type="molecule type" value="Genomic_DNA"/>
</dbReference>
<dbReference type="GO" id="GO:0015979">
    <property type="term" value="P:photosynthesis"/>
    <property type="evidence" value="ECO:0007669"/>
    <property type="project" value="UniProtKB-KW"/>
</dbReference>
<evidence type="ECO:0000313" key="15">
    <source>
        <dbReference type="Proteomes" id="UP000317990"/>
    </source>
</evidence>
<dbReference type="AlphaFoldDB" id="A0A524RLN8"/>
<organism evidence="14 15">
    <name type="scientific">Aphanocapsa feldmannii 277cV</name>
    <dbReference type="NCBI Taxonomy" id="2507553"/>
    <lineage>
        <taxon>Bacteria</taxon>
        <taxon>Bacillati</taxon>
        <taxon>Cyanobacteriota</taxon>
        <taxon>Cyanophyceae</taxon>
        <taxon>Oscillatoriophycideae</taxon>
        <taxon>Chroococcales</taxon>
        <taxon>Microcystaceae</taxon>
        <taxon>Aphanocapsa</taxon>
    </lineage>
</organism>
<keyword evidence="6 13" id="KW-0605">Phycobilisome</keyword>
<evidence type="ECO:0000256" key="1">
    <source>
        <dbReference type="ARBA" id="ARBA00004445"/>
    </source>
</evidence>
<keyword evidence="14" id="KW-0378">Hydrolase</keyword>
<keyword evidence="9 13" id="KW-0793">Thylakoid</keyword>
<feature type="binding site" evidence="12">
    <location>
        <position position="83"/>
    </location>
    <ligand>
        <name>(2R,3E)-phycocyanobilin</name>
        <dbReference type="ChEBI" id="CHEBI:85275"/>
        <label>1</label>
    </ligand>
</feature>
<keyword evidence="3 13" id="KW-0813">Transport</keyword>
<dbReference type="InterPro" id="IPR012128">
    <property type="entry name" value="Phycobilisome_asu/bsu"/>
</dbReference>
<dbReference type="PIRSF" id="PIRSF000081">
    <property type="entry name" value="Phycocyanin"/>
    <property type="match status" value="1"/>
</dbReference>
<evidence type="ECO:0000256" key="9">
    <source>
        <dbReference type="ARBA" id="ARBA00023078"/>
    </source>
</evidence>
<evidence type="ECO:0000256" key="10">
    <source>
        <dbReference type="ARBA" id="ARBA00023136"/>
    </source>
</evidence>
<dbReference type="GO" id="GO:0030089">
    <property type="term" value="C:phycobilisome"/>
    <property type="evidence" value="ECO:0007669"/>
    <property type="project" value="UniProtKB-KW"/>
</dbReference>